<evidence type="ECO:0000256" key="1">
    <source>
        <dbReference type="SAM" id="MobiDB-lite"/>
    </source>
</evidence>
<protein>
    <submittedName>
        <fullName evidence="2">Uncharacterized protein</fullName>
    </submittedName>
</protein>
<organism evidence="2 3">
    <name type="scientific">Hibiscus sabdariffa</name>
    <name type="common">roselle</name>
    <dbReference type="NCBI Taxonomy" id="183260"/>
    <lineage>
        <taxon>Eukaryota</taxon>
        <taxon>Viridiplantae</taxon>
        <taxon>Streptophyta</taxon>
        <taxon>Embryophyta</taxon>
        <taxon>Tracheophyta</taxon>
        <taxon>Spermatophyta</taxon>
        <taxon>Magnoliopsida</taxon>
        <taxon>eudicotyledons</taxon>
        <taxon>Gunneridae</taxon>
        <taxon>Pentapetalae</taxon>
        <taxon>rosids</taxon>
        <taxon>malvids</taxon>
        <taxon>Malvales</taxon>
        <taxon>Malvaceae</taxon>
        <taxon>Malvoideae</taxon>
        <taxon>Hibiscus</taxon>
    </lineage>
</organism>
<keyword evidence="3" id="KW-1185">Reference proteome</keyword>
<accession>A0ABR2R0P3</accession>
<comment type="caution">
    <text evidence="2">The sequence shown here is derived from an EMBL/GenBank/DDBJ whole genome shotgun (WGS) entry which is preliminary data.</text>
</comment>
<evidence type="ECO:0000313" key="3">
    <source>
        <dbReference type="Proteomes" id="UP001396334"/>
    </source>
</evidence>
<reference evidence="2 3" key="1">
    <citation type="journal article" date="2024" name="G3 (Bethesda)">
        <title>Genome assembly of Hibiscus sabdariffa L. provides insights into metabolisms of medicinal natural products.</title>
        <authorList>
            <person name="Kim T."/>
        </authorList>
    </citation>
    <scope>NUCLEOTIDE SEQUENCE [LARGE SCALE GENOMIC DNA]</scope>
    <source>
        <strain evidence="2">TK-2024</strain>
        <tissue evidence="2">Old leaves</tissue>
    </source>
</reference>
<dbReference type="Proteomes" id="UP001396334">
    <property type="component" value="Unassembled WGS sequence"/>
</dbReference>
<feature type="region of interest" description="Disordered" evidence="1">
    <location>
        <begin position="91"/>
        <end position="110"/>
    </location>
</feature>
<gene>
    <name evidence="2" type="ORF">V6N11_035307</name>
</gene>
<dbReference type="EMBL" id="JBBPBN010000029">
    <property type="protein sequence ID" value="KAK9006262.1"/>
    <property type="molecule type" value="Genomic_DNA"/>
</dbReference>
<evidence type="ECO:0000313" key="2">
    <source>
        <dbReference type="EMBL" id="KAK9006262.1"/>
    </source>
</evidence>
<sequence>MLYSYVEAARLGEDITGGVAGAFSVEDSGGPGGEAIDGEGAIPMGEGDELTDGVGVGGIDGVGVVGTMRGGLDMGDDVGVAAGGGVTVAVGGGAPRVEPEGGIAGDAEGL</sequence>
<name>A0ABR2R0P3_9ROSI</name>
<proteinExistence type="predicted"/>